<accession>A0AAN9YWR3</accession>
<dbReference type="InterPro" id="IPR042795">
    <property type="entry name" value="Wdr73"/>
</dbReference>
<dbReference type="InterPro" id="IPR036322">
    <property type="entry name" value="WD40_repeat_dom_sf"/>
</dbReference>
<reference evidence="1 2" key="1">
    <citation type="submission" date="2024-03" db="EMBL/GenBank/DDBJ databases">
        <title>The genome assembly and annotation of the cricket Gryllus longicercus Weissman &amp; Gray.</title>
        <authorList>
            <person name="Szrajer S."/>
            <person name="Gray D."/>
            <person name="Ylla G."/>
        </authorList>
    </citation>
    <scope>NUCLEOTIDE SEQUENCE [LARGE SCALE GENOMIC DNA]</scope>
    <source>
        <strain evidence="1">DAG 2021-001</strain>
        <tissue evidence="1">Whole body minus gut</tissue>
    </source>
</reference>
<protein>
    <recommendedName>
        <fullName evidence="3">WD repeat-containing protein 73</fullName>
    </recommendedName>
</protein>
<comment type="caution">
    <text evidence="1">The sequence shown here is derived from an EMBL/GenBank/DDBJ whole genome shotgun (WGS) entry which is preliminary data.</text>
</comment>
<dbReference type="Proteomes" id="UP001378592">
    <property type="component" value="Unassembled WGS sequence"/>
</dbReference>
<evidence type="ECO:0000313" key="2">
    <source>
        <dbReference type="Proteomes" id="UP001378592"/>
    </source>
</evidence>
<dbReference type="AlphaFoldDB" id="A0AAN9YWR3"/>
<evidence type="ECO:0000313" key="1">
    <source>
        <dbReference type="EMBL" id="KAK7789893.1"/>
    </source>
</evidence>
<dbReference type="GO" id="GO:0005829">
    <property type="term" value="C:cytosol"/>
    <property type="evidence" value="ECO:0007669"/>
    <property type="project" value="TreeGrafter"/>
</dbReference>
<sequence>MDSWSDDDDWFYESIKRYDLLLMFDFSSPVKFIEFNDLDSVCLIFEEENCRNEMSCFSLPKKLTVLREHEGLEKDSDFRLLSGGFSQKSVIQVKILKGTNTMLASEKDLCGLSVYKIPSENSGIIHHTNTIHSELLSPKLAHNKLDSLAMVDTNKKNVVLLDTKEFVVKGKIKTEENEEESVIIPEFVSPHSLGLCNTETGSVSIYDTRSARKCSMLHSAQPFPKTQWTLSSSFLSTSHIADSNDETKLGLLSTSGIISVLDTRNPQHTLSCEKGKDICSCSAKRNLPKIQFCPSKFPLLSISGFNPNIYIYDFSSENMKNIFVHDGHHRSSSTCENITTDHVWYKNSVMSACDNLSVHCWEYTR</sequence>
<name>A0AAN9YWR3_9ORTH</name>
<dbReference type="GO" id="GO:0031122">
    <property type="term" value="P:cytoplasmic microtubule organization"/>
    <property type="evidence" value="ECO:0007669"/>
    <property type="project" value="TreeGrafter"/>
</dbReference>
<keyword evidence="2" id="KW-1185">Reference proteome</keyword>
<dbReference type="PANTHER" id="PTHR46947">
    <property type="entry name" value="WD REPEAT-CONTAINING PROTEIN 73"/>
    <property type="match status" value="1"/>
</dbReference>
<dbReference type="SUPFAM" id="SSF50978">
    <property type="entry name" value="WD40 repeat-like"/>
    <property type="match status" value="1"/>
</dbReference>
<organism evidence="1 2">
    <name type="scientific">Gryllus longicercus</name>
    <dbReference type="NCBI Taxonomy" id="2509291"/>
    <lineage>
        <taxon>Eukaryota</taxon>
        <taxon>Metazoa</taxon>
        <taxon>Ecdysozoa</taxon>
        <taxon>Arthropoda</taxon>
        <taxon>Hexapoda</taxon>
        <taxon>Insecta</taxon>
        <taxon>Pterygota</taxon>
        <taxon>Neoptera</taxon>
        <taxon>Polyneoptera</taxon>
        <taxon>Orthoptera</taxon>
        <taxon>Ensifera</taxon>
        <taxon>Gryllidea</taxon>
        <taxon>Grylloidea</taxon>
        <taxon>Gryllidae</taxon>
        <taxon>Gryllinae</taxon>
        <taxon>Gryllus</taxon>
    </lineage>
</organism>
<gene>
    <name evidence="1" type="ORF">R5R35_001429</name>
</gene>
<dbReference type="EMBL" id="JAZDUA010000696">
    <property type="protein sequence ID" value="KAK7789893.1"/>
    <property type="molecule type" value="Genomic_DNA"/>
</dbReference>
<dbReference type="PANTHER" id="PTHR46947:SF1">
    <property type="entry name" value="WD REPEAT-CONTAINING PROTEIN 73"/>
    <property type="match status" value="1"/>
</dbReference>
<proteinExistence type="predicted"/>
<evidence type="ECO:0008006" key="3">
    <source>
        <dbReference type="Google" id="ProtNLM"/>
    </source>
</evidence>
<dbReference type="GO" id="GO:0000922">
    <property type="term" value="C:spindle pole"/>
    <property type="evidence" value="ECO:0007669"/>
    <property type="project" value="TreeGrafter"/>
</dbReference>